<dbReference type="EMBL" id="QJNU01000109">
    <property type="protein sequence ID" value="RYP07020.1"/>
    <property type="molecule type" value="Genomic_DNA"/>
</dbReference>
<dbReference type="AlphaFoldDB" id="A0A4Q4TN80"/>
<name>A0A4Q4TN80_9PEZI</name>
<evidence type="ECO:0000256" key="1">
    <source>
        <dbReference type="SAM" id="MobiDB-lite"/>
    </source>
</evidence>
<dbReference type="Proteomes" id="UP000293360">
    <property type="component" value="Unassembled WGS sequence"/>
</dbReference>
<comment type="caution">
    <text evidence="2">The sequence shown here is derived from an EMBL/GenBank/DDBJ whole genome shotgun (WGS) entry which is preliminary data.</text>
</comment>
<feature type="region of interest" description="Disordered" evidence="1">
    <location>
        <begin position="1"/>
        <end position="62"/>
    </location>
</feature>
<evidence type="ECO:0000313" key="2">
    <source>
        <dbReference type="EMBL" id="RYP07020.1"/>
    </source>
</evidence>
<keyword evidence="3" id="KW-1185">Reference proteome</keyword>
<feature type="compositionally biased region" description="Basic and acidic residues" evidence="1">
    <location>
        <begin position="8"/>
        <end position="24"/>
    </location>
</feature>
<dbReference type="OrthoDB" id="4696832at2759"/>
<sequence>MSSTLKSKAGEPADGMDKKVRADEGDFEDNDLQARLELEVTAESIDETCSEDTSEDAEEEWPTQKAARHYVLTPLNIKVDNRSWTEIFLDFIDDEDMKNSIKDFVSVQGRRSHPKAIEDVDAFLSSTKKDWADHDPKITAYWSEFKTQLSELLGPEFDERFLVKPSGPLSAVLVVVWHYPTYMTKKQFWGHVMDKSNPSLQVQYRKIGPNRSVLTSNRIPIRKAYSRSASEEFSSLPNWDKIEEVCLKFQRDLNAESPFLIVVGTENNSTIERLVEVGLDYERVWVPINLNTVALYAEEPQILIVRHKDTGAIRQMVFSSFHSQTFYYAAPIPNLVAYHDLLWNAVLEFAGLYIKSENSFTTLVRAVEKKNHYRGYGMIKTAVYLRGKELQEKMVFPERVVREIFKKVFETEDVPPLGRSRSHVKRILDVWTNKGRMTQAASGWRNFPSMRTYYNTMAKIDALWNTKQVRQLLVKADRKRISFCEWCKEETVRNPNFQSTSLRDKLDIYESVRAPLSFFESRVLNLKRDYNKNSDCDKRFLGRHVVYYSEENPRGLRWEGDGGPENDDFDHDTEEHPAVFLGNVLTDKQKRRFQETGSFWPQPTGHTVSSS</sequence>
<proteinExistence type="predicted"/>
<dbReference type="STRING" id="155417.A0A4Q4TN80"/>
<reference evidence="2 3" key="1">
    <citation type="submission" date="2018-06" db="EMBL/GenBank/DDBJ databases">
        <title>Complete Genomes of Monosporascus.</title>
        <authorList>
            <person name="Robinson A.J."/>
            <person name="Natvig D.O."/>
        </authorList>
    </citation>
    <scope>NUCLEOTIDE SEQUENCE [LARGE SCALE GENOMIC DNA]</scope>
    <source>
        <strain evidence="2 3">CBS 110550</strain>
    </source>
</reference>
<gene>
    <name evidence="2" type="ORF">DL764_002779</name>
</gene>
<organism evidence="2 3">
    <name type="scientific">Monosporascus ibericus</name>
    <dbReference type="NCBI Taxonomy" id="155417"/>
    <lineage>
        <taxon>Eukaryota</taxon>
        <taxon>Fungi</taxon>
        <taxon>Dikarya</taxon>
        <taxon>Ascomycota</taxon>
        <taxon>Pezizomycotina</taxon>
        <taxon>Sordariomycetes</taxon>
        <taxon>Xylariomycetidae</taxon>
        <taxon>Xylariales</taxon>
        <taxon>Xylariales incertae sedis</taxon>
        <taxon>Monosporascus</taxon>
    </lineage>
</organism>
<evidence type="ECO:0000313" key="3">
    <source>
        <dbReference type="Proteomes" id="UP000293360"/>
    </source>
</evidence>
<feature type="compositionally biased region" description="Acidic residues" evidence="1">
    <location>
        <begin position="44"/>
        <end position="61"/>
    </location>
</feature>
<accession>A0A4Q4TN80</accession>
<protein>
    <submittedName>
        <fullName evidence="2">Uncharacterized protein</fullName>
    </submittedName>
</protein>